<dbReference type="AlphaFoldDB" id="A0A917JVM3"/>
<gene>
    <name evidence="1" type="ORF">GCM10011581_22190</name>
</gene>
<evidence type="ECO:0008006" key="3">
    <source>
        <dbReference type="Google" id="ProtNLM"/>
    </source>
</evidence>
<name>A0A917JVM3_9PSEU</name>
<dbReference type="RefSeq" id="WP_229680032.1">
    <property type="nucleotide sequence ID" value="NZ_BMMT01000006.1"/>
</dbReference>
<protein>
    <recommendedName>
        <fullName evidence="3">Aminoglycoside phosphotransferase domain-containing protein</fullName>
    </recommendedName>
</protein>
<proteinExistence type="predicted"/>
<accession>A0A917JVM3</accession>
<evidence type="ECO:0000313" key="2">
    <source>
        <dbReference type="Proteomes" id="UP000597989"/>
    </source>
</evidence>
<dbReference type="EMBL" id="BMMT01000006">
    <property type="protein sequence ID" value="GGI84627.1"/>
    <property type="molecule type" value="Genomic_DNA"/>
</dbReference>
<dbReference type="SUPFAM" id="SSF56112">
    <property type="entry name" value="Protein kinase-like (PK-like)"/>
    <property type="match status" value="1"/>
</dbReference>
<organism evidence="1 2">
    <name type="scientific">Saccharopolyspora thermophila</name>
    <dbReference type="NCBI Taxonomy" id="89367"/>
    <lineage>
        <taxon>Bacteria</taxon>
        <taxon>Bacillati</taxon>
        <taxon>Actinomycetota</taxon>
        <taxon>Actinomycetes</taxon>
        <taxon>Pseudonocardiales</taxon>
        <taxon>Pseudonocardiaceae</taxon>
        <taxon>Saccharopolyspora</taxon>
    </lineage>
</organism>
<dbReference type="Proteomes" id="UP000597989">
    <property type="component" value="Unassembled WGS sequence"/>
</dbReference>
<comment type="caution">
    <text evidence="1">The sequence shown here is derived from an EMBL/GenBank/DDBJ whole genome shotgun (WGS) entry which is preliminary data.</text>
</comment>
<evidence type="ECO:0000313" key="1">
    <source>
        <dbReference type="EMBL" id="GGI84627.1"/>
    </source>
</evidence>
<dbReference type="InterPro" id="IPR011009">
    <property type="entry name" value="Kinase-like_dom_sf"/>
</dbReference>
<reference evidence="1 2" key="1">
    <citation type="journal article" date="2014" name="Int. J. Syst. Evol. Microbiol.">
        <title>Complete genome sequence of Corynebacterium casei LMG S-19264T (=DSM 44701T), isolated from a smear-ripened cheese.</title>
        <authorList>
            <consortium name="US DOE Joint Genome Institute (JGI-PGF)"/>
            <person name="Walter F."/>
            <person name="Albersmeier A."/>
            <person name="Kalinowski J."/>
            <person name="Ruckert C."/>
        </authorList>
    </citation>
    <scope>NUCLEOTIDE SEQUENCE [LARGE SCALE GENOMIC DNA]</scope>
    <source>
        <strain evidence="1 2">CGMCC 4.7206</strain>
    </source>
</reference>
<sequence>MHTDLHVDQFLISNDHCVRVIDWGWPSAGAAWVDTALLVIRLILAGHTPAEAEAWAHTVPSFSTTSRDHLAALTSYVAGLWTYRAASGQIPHSHRRARIARDYAAHCVTNASRHHIHV</sequence>